<dbReference type="EMBL" id="CP096659">
    <property type="protein sequence ID" value="UPV74921.1"/>
    <property type="molecule type" value="Genomic_DNA"/>
</dbReference>
<evidence type="ECO:0000313" key="2">
    <source>
        <dbReference type="Proteomes" id="UP000830729"/>
    </source>
</evidence>
<dbReference type="InterPro" id="IPR036390">
    <property type="entry name" value="WH_DNA-bd_sf"/>
</dbReference>
<dbReference type="KEGG" id="halx:M0R89_02365"/>
<dbReference type="SUPFAM" id="SSF46785">
    <property type="entry name" value="Winged helix' DNA-binding domain"/>
    <property type="match status" value="1"/>
</dbReference>
<reference evidence="1 2" key="1">
    <citation type="submission" date="2022-04" db="EMBL/GenBank/DDBJ databases">
        <title>Diverse halophilic archaea isolated from saline environments.</title>
        <authorList>
            <person name="Cui H.-L."/>
        </authorList>
    </citation>
    <scope>NUCLEOTIDE SEQUENCE [LARGE SCALE GENOMIC DNA]</scope>
    <source>
        <strain evidence="1 2">XZYJT49</strain>
    </source>
</reference>
<name>A0A8U0HW33_9EURY</name>
<dbReference type="RefSeq" id="WP_248650964.1">
    <property type="nucleotide sequence ID" value="NZ_CP096659.1"/>
</dbReference>
<keyword evidence="2" id="KW-1185">Reference proteome</keyword>
<dbReference type="GeneID" id="72184006"/>
<organism evidence="1 2">
    <name type="scientific">Halorussus limi</name>
    <dbReference type="NCBI Taxonomy" id="2938695"/>
    <lineage>
        <taxon>Archaea</taxon>
        <taxon>Methanobacteriati</taxon>
        <taxon>Methanobacteriota</taxon>
        <taxon>Stenosarchaea group</taxon>
        <taxon>Halobacteria</taxon>
        <taxon>Halobacteriales</taxon>
        <taxon>Haladaptataceae</taxon>
        <taxon>Halorussus</taxon>
    </lineage>
</organism>
<proteinExistence type="predicted"/>
<accession>A0A8U0HW33</accession>
<dbReference type="Proteomes" id="UP000830729">
    <property type="component" value="Chromosome"/>
</dbReference>
<dbReference type="Gene3D" id="1.10.10.10">
    <property type="entry name" value="Winged helix-like DNA-binding domain superfamily/Winged helix DNA-binding domain"/>
    <property type="match status" value="1"/>
</dbReference>
<sequence length="89" mass="10132">MSERADWMHPEDEHLLALLRTERKDTFTAIAAQLPLPRERVAERCRTLAAHGLVEHLGSDIYTISPLGERYLDGEVGPAELRVTEHEDE</sequence>
<gene>
    <name evidence="1" type="ORF">M0R89_02365</name>
</gene>
<dbReference type="InterPro" id="IPR036388">
    <property type="entry name" value="WH-like_DNA-bd_sf"/>
</dbReference>
<evidence type="ECO:0000313" key="1">
    <source>
        <dbReference type="EMBL" id="UPV74921.1"/>
    </source>
</evidence>
<protein>
    <submittedName>
        <fullName evidence="1">Helix-turn-helix domain-containing protein</fullName>
    </submittedName>
</protein>
<dbReference type="AlphaFoldDB" id="A0A8U0HW33"/>